<sequence length="136" mass="14845">MTSPADSMKLLPLLGSWWRFPFCGEGRKKSSSCPKLGPAVTMGGVKRGWLLAPAMLCDSSLSSRSPGRRAFIGVGFVDRGDAFDFNVALQDHFKWVKQQSELAKQAENPDQGPKLDLSFKEGQTIKLNIAVRAFAG</sequence>
<dbReference type="AlphaFoldDB" id="A0A493TKI0"/>
<protein>
    <recommendedName>
        <fullName evidence="4">NECAP PHear domain-containing protein</fullName>
    </recommendedName>
</protein>
<evidence type="ECO:0000256" key="1">
    <source>
        <dbReference type="ARBA" id="ARBA00002550"/>
    </source>
</evidence>
<name>A0A493TKI0_ANAPP</name>
<dbReference type="GO" id="GO:0006897">
    <property type="term" value="P:endocytosis"/>
    <property type="evidence" value="ECO:0007669"/>
    <property type="project" value="InterPro"/>
</dbReference>
<comment type="function">
    <text evidence="1">Involved in endocytosis.</text>
</comment>
<dbReference type="GO" id="GO:0030125">
    <property type="term" value="C:clathrin vesicle coat"/>
    <property type="evidence" value="ECO:0007669"/>
    <property type="project" value="TreeGrafter"/>
</dbReference>
<organism evidence="5 6">
    <name type="scientific">Anas platyrhynchos platyrhynchos</name>
    <name type="common">Northern mallard</name>
    <dbReference type="NCBI Taxonomy" id="8840"/>
    <lineage>
        <taxon>Eukaryota</taxon>
        <taxon>Metazoa</taxon>
        <taxon>Chordata</taxon>
        <taxon>Craniata</taxon>
        <taxon>Vertebrata</taxon>
        <taxon>Euteleostomi</taxon>
        <taxon>Archelosauria</taxon>
        <taxon>Archosauria</taxon>
        <taxon>Dinosauria</taxon>
        <taxon>Saurischia</taxon>
        <taxon>Theropoda</taxon>
        <taxon>Coelurosauria</taxon>
        <taxon>Aves</taxon>
        <taxon>Neognathae</taxon>
        <taxon>Galloanserae</taxon>
        <taxon>Anseriformes</taxon>
        <taxon>Anatidae</taxon>
        <taxon>Anatinae</taxon>
        <taxon>Anas</taxon>
    </lineage>
</organism>
<reference evidence="5" key="2">
    <citation type="submission" date="2025-08" db="UniProtKB">
        <authorList>
            <consortium name="Ensembl"/>
        </authorList>
    </citation>
    <scope>IDENTIFICATION</scope>
</reference>
<dbReference type="InterPro" id="IPR012466">
    <property type="entry name" value="NECAP_PHear"/>
</dbReference>
<reference evidence="6" key="1">
    <citation type="submission" date="2017-10" db="EMBL/GenBank/DDBJ databases">
        <title>A new Pekin duck reference genome.</title>
        <authorList>
            <person name="Hou Z.-C."/>
            <person name="Zhou Z.-K."/>
            <person name="Zhu F."/>
            <person name="Hou S.-S."/>
        </authorList>
    </citation>
    <scope>NUCLEOTIDE SEQUENCE [LARGE SCALE GENOMIC DNA]</scope>
</reference>
<dbReference type="STRING" id="8840.ENSAPLP00000026397"/>
<comment type="subcellular location">
    <subcellularLocation>
        <location evidence="2">Cytoplasmic vesicle</location>
        <location evidence="2">Clathrin-coated vesicle membrane</location>
    </subcellularLocation>
</comment>
<dbReference type="Ensembl" id="ENSAPLT00000046948.1">
    <property type="protein sequence ID" value="ENSAPLP00000026397.1"/>
    <property type="gene ID" value="ENSAPLG00000019500.1"/>
</dbReference>
<dbReference type="PANTHER" id="PTHR12847:SF16">
    <property type="entry name" value="ADAPTIN EAR-BINDING COAT-ASSOCIATED PROTEIN 2"/>
    <property type="match status" value="1"/>
</dbReference>
<accession>A0A493TKI0</accession>
<comment type="similarity">
    <text evidence="3">Belongs to the NECAP family.</text>
</comment>
<dbReference type="InterPro" id="IPR011993">
    <property type="entry name" value="PH-like_dom_sf"/>
</dbReference>
<dbReference type="GeneTree" id="ENSGT00390000009359"/>
<evidence type="ECO:0000313" key="5">
    <source>
        <dbReference type="Ensembl" id="ENSAPLP00000026397.1"/>
    </source>
</evidence>
<dbReference type="SUPFAM" id="SSF50729">
    <property type="entry name" value="PH domain-like"/>
    <property type="match status" value="1"/>
</dbReference>
<dbReference type="Gene3D" id="2.30.29.30">
    <property type="entry name" value="Pleckstrin-homology domain (PH domain)/Phosphotyrosine-binding domain (PTB)"/>
    <property type="match status" value="1"/>
</dbReference>
<dbReference type="PANTHER" id="PTHR12847">
    <property type="entry name" value="ATP-BINDING CASSETTE ABC TRANSPORTER-RELATED"/>
    <property type="match status" value="1"/>
</dbReference>
<feature type="domain" description="NECAP PHear" evidence="4">
    <location>
        <begin position="67"/>
        <end position="129"/>
    </location>
</feature>
<dbReference type="Pfam" id="PF07933">
    <property type="entry name" value="DUF1681"/>
    <property type="match status" value="1"/>
</dbReference>
<evidence type="ECO:0000313" key="6">
    <source>
        <dbReference type="Proteomes" id="UP000016666"/>
    </source>
</evidence>
<evidence type="ECO:0000256" key="3">
    <source>
        <dbReference type="ARBA" id="ARBA00007736"/>
    </source>
</evidence>
<evidence type="ECO:0000259" key="4">
    <source>
        <dbReference type="Pfam" id="PF07933"/>
    </source>
</evidence>
<proteinExistence type="inferred from homology"/>
<dbReference type="Proteomes" id="UP000016666">
    <property type="component" value="Unassembled WGS sequence"/>
</dbReference>
<evidence type="ECO:0000256" key="2">
    <source>
        <dbReference type="ARBA" id="ARBA00004640"/>
    </source>
</evidence>
<reference evidence="5" key="3">
    <citation type="submission" date="2025-09" db="UniProtKB">
        <authorList>
            <consortium name="Ensembl"/>
        </authorList>
    </citation>
    <scope>IDENTIFICATION</scope>
</reference>
<keyword evidence="6" id="KW-1185">Reference proteome</keyword>